<keyword evidence="3 10" id="KW-0808">Transferase</keyword>
<dbReference type="Pfam" id="PF13614">
    <property type="entry name" value="AAA_31"/>
    <property type="match status" value="1"/>
</dbReference>
<dbReference type="NCBIfam" id="TIGR01007">
    <property type="entry name" value="eps_fam"/>
    <property type="match status" value="1"/>
</dbReference>
<dbReference type="InterPro" id="IPR050445">
    <property type="entry name" value="Bact_polysacc_biosynth/exp"/>
</dbReference>
<evidence type="ECO:0000313" key="11">
    <source>
        <dbReference type="Proteomes" id="UP000095485"/>
    </source>
</evidence>
<keyword evidence="4" id="KW-0547">Nucleotide-binding</keyword>
<sequence length="236" mass="26257">MADVILKNLKEINDYRSNESYKTLRTNIEFSGSDKKVIVFTSCTPNEGKSTVTLQLAASLAEAGKKVLFLDADLRKSVLMGRHRVAGEVKGLSHFLSGQVEIKDIILKTQEPNLYVAFAGVVPPNPSELLGNRRFEALLNGARQAYDYVIIDAPPLGNVIDAAVIAKNCDASVLVVASREISYKYARVVKEQLELAGCPILGVVLNKVDLKQNKYYGNKYYSKYYGKYYGEYKKED</sequence>
<reference evidence="10 11" key="1">
    <citation type="submission" date="2015-09" db="EMBL/GenBank/DDBJ databases">
        <authorList>
            <consortium name="Pathogen Informatics"/>
        </authorList>
    </citation>
    <scope>NUCLEOTIDE SEQUENCE [LARGE SCALE GENOMIC DNA]</scope>
    <source>
        <strain evidence="10 11">2789STDY5834914</strain>
    </source>
</reference>
<dbReference type="Proteomes" id="UP000095485">
    <property type="component" value="Unassembled WGS sequence"/>
</dbReference>
<evidence type="ECO:0000256" key="6">
    <source>
        <dbReference type="ARBA" id="ARBA00022840"/>
    </source>
</evidence>
<evidence type="ECO:0000259" key="9">
    <source>
        <dbReference type="Pfam" id="PF13614"/>
    </source>
</evidence>
<comment type="similarity">
    <text evidence="1">Belongs to the CpsD/CapB family.</text>
</comment>
<evidence type="ECO:0000256" key="4">
    <source>
        <dbReference type="ARBA" id="ARBA00022741"/>
    </source>
</evidence>
<dbReference type="PANTHER" id="PTHR32309">
    <property type="entry name" value="TYROSINE-PROTEIN KINASE"/>
    <property type="match status" value="1"/>
</dbReference>
<dbReference type="GeneID" id="96228468"/>
<dbReference type="CDD" id="cd05387">
    <property type="entry name" value="BY-kinase"/>
    <property type="match status" value="1"/>
</dbReference>
<evidence type="ECO:0000256" key="8">
    <source>
        <dbReference type="ARBA" id="ARBA00051245"/>
    </source>
</evidence>
<dbReference type="RefSeq" id="WP_055282609.1">
    <property type="nucleotide sequence ID" value="NZ_CZAY01000007.1"/>
</dbReference>
<dbReference type="OrthoDB" id="9794577at2"/>
<feature type="domain" description="AAA" evidence="9">
    <location>
        <begin position="37"/>
        <end position="166"/>
    </location>
</feature>
<evidence type="ECO:0000256" key="2">
    <source>
        <dbReference type="ARBA" id="ARBA00011903"/>
    </source>
</evidence>
<proteinExistence type="inferred from homology"/>
<keyword evidence="5 10" id="KW-0418">Kinase</keyword>
<organism evidence="10 11">
    <name type="scientific">Dorea longicatena</name>
    <dbReference type="NCBI Taxonomy" id="88431"/>
    <lineage>
        <taxon>Bacteria</taxon>
        <taxon>Bacillati</taxon>
        <taxon>Bacillota</taxon>
        <taxon>Clostridia</taxon>
        <taxon>Lachnospirales</taxon>
        <taxon>Lachnospiraceae</taxon>
        <taxon>Dorea</taxon>
    </lineage>
</organism>
<dbReference type="EMBL" id="CZAY01000007">
    <property type="protein sequence ID" value="CUP45155.1"/>
    <property type="molecule type" value="Genomic_DNA"/>
</dbReference>
<accession>A0A174NGP8</accession>
<evidence type="ECO:0000256" key="5">
    <source>
        <dbReference type="ARBA" id="ARBA00022777"/>
    </source>
</evidence>
<dbReference type="GO" id="GO:0005886">
    <property type="term" value="C:plasma membrane"/>
    <property type="evidence" value="ECO:0007669"/>
    <property type="project" value="TreeGrafter"/>
</dbReference>
<dbReference type="InterPro" id="IPR027417">
    <property type="entry name" value="P-loop_NTPase"/>
</dbReference>
<dbReference type="InterPro" id="IPR005702">
    <property type="entry name" value="Wzc-like_C"/>
</dbReference>
<evidence type="ECO:0000256" key="1">
    <source>
        <dbReference type="ARBA" id="ARBA00007316"/>
    </source>
</evidence>
<dbReference type="PANTHER" id="PTHR32309:SF13">
    <property type="entry name" value="FERRIC ENTEROBACTIN TRANSPORT PROTEIN FEPE"/>
    <property type="match status" value="1"/>
</dbReference>
<name>A0A174NGP8_9FIRM</name>
<dbReference type="EC" id="2.7.10.2" evidence="2"/>
<gene>
    <name evidence="10" type="primary">cpsD</name>
    <name evidence="10" type="ORF">ERS852526_01178</name>
</gene>
<dbReference type="GO" id="GO:0005524">
    <property type="term" value="F:ATP binding"/>
    <property type="evidence" value="ECO:0007669"/>
    <property type="project" value="UniProtKB-KW"/>
</dbReference>
<keyword evidence="6" id="KW-0067">ATP-binding</keyword>
<keyword evidence="7" id="KW-0829">Tyrosine-protein kinase</keyword>
<dbReference type="SUPFAM" id="SSF52540">
    <property type="entry name" value="P-loop containing nucleoside triphosphate hydrolases"/>
    <property type="match status" value="1"/>
</dbReference>
<dbReference type="Gene3D" id="3.40.50.300">
    <property type="entry name" value="P-loop containing nucleotide triphosphate hydrolases"/>
    <property type="match status" value="1"/>
</dbReference>
<comment type="catalytic activity">
    <reaction evidence="8">
        <text>L-tyrosyl-[protein] + ATP = O-phospho-L-tyrosyl-[protein] + ADP + H(+)</text>
        <dbReference type="Rhea" id="RHEA:10596"/>
        <dbReference type="Rhea" id="RHEA-COMP:10136"/>
        <dbReference type="Rhea" id="RHEA-COMP:20101"/>
        <dbReference type="ChEBI" id="CHEBI:15378"/>
        <dbReference type="ChEBI" id="CHEBI:30616"/>
        <dbReference type="ChEBI" id="CHEBI:46858"/>
        <dbReference type="ChEBI" id="CHEBI:61978"/>
        <dbReference type="ChEBI" id="CHEBI:456216"/>
        <dbReference type="EC" id="2.7.10.2"/>
    </reaction>
</comment>
<dbReference type="AlphaFoldDB" id="A0A174NGP8"/>
<evidence type="ECO:0000256" key="7">
    <source>
        <dbReference type="ARBA" id="ARBA00023137"/>
    </source>
</evidence>
<evidence type="ECO:0000313" key="10">
    <source>
        <dbReference type="EMBL" id="CUP45155.1"/>
    </source>
</evidence>
<protein>
    <recommendedName>
        <fullName evidence="2">non-specific protein-tyrosine kinase</fullName>
        <ecNumber evidence="2">2.7.10.2</ecNumber>
    </recommendedName>
</protein>
<evidence type="ECO:0000256" key="3">
    <source>
        <dbReference type="ARBA" id="ARBA00022679"/>
    </source>
</evidence>
<dbReference type="GO" id="GO:0004715">
    <property type="term" value="F:non-membrane spanning protein tyrosine kinase activity"/>
    <property type="evidence" value="ECO:0007669"/>
    <property type="project" value="UniProtKB-EC"/>
</dbReference>
<dbReference type="InterPro" id="IPR025669">
    <property type="entry name" value="AAA_dom"/>
</dbReference>